<evidence type="ECO:0000313" key="1">
    <source>
        <dbReference type="EMBL" id="TCZ63465.1"/>
    </source>
</evidence>
<organism evidence="1 2">
    <name type="scientific">Flaviaesturariibacter aridisoli</name>
    <dbReference type="NCBI Taxonomy" id="2545761"/>
    <lineage>
        <taxon>Bacteria</taxon>
        <taxon>Pseudomonadati</taxon>
        <taxon>Bacteroidota</taxon>
        <taxon>Chitinophagia</taxon>
        <taxon>Chitinophagales</taxon>
        <taxon>Chitinophagaceae</taxon>
        <taxon>Flaviaestuariibacter</taxon>
    </lineage>
</organism>
<gene>
    <name evidence="1" type="ORF">E0486_18530</name>
</gene>
<proteinExistence type="predicted"/>
<comment type="caution">
    <text evidence="1">The sequence shown here is derived from an EMBL/GenBank/DDBJ whole genome shotgun (WGS) entry which is preliminary data.</text>
</comment>
<name>A0A4R4DQM0_9BACT</name>
<dbReference type="Pfam" id="PF13585">
    <property type="entry name" value="CHU_C"/>
    <property type="match status" value="1"/>
</dbReference>
<accession>A0A4R4DQM0</accession>
<sequence>MEAPLPGQRLATQDVVSGRATELHARNLPNGRYSWTPATGLSNPFIWYPVATLSQQQEYRIQVSFASGCVTVDTLLVRVQKGDDIFVPTAFSPDGDGVNDLLKPITVGLTTFRYFRVYDQLGREVFATTAINQGWDGRYKGQPLRADTYIWVAEGRDSSGNIIRRNGQVVLMR</sequence>
<protein>
    <submittedName>
        <fullName evidence="1">Gliding motility-associated C-terminal domain-containing protein</fullName>
    </submittedName>
</protein>
<dbReference type="EMBL" id="SKFH01000083">
    <property type="protein sequence ID" value="TCZ63465.1"/>
    <property type="molecule type" value="Genomic_DNA"/>
</dbReference>
<dbReference type="AlphaFoldDB" id="A0A4R4DQM0"/>
<reference evidence="1 2" key="1">
    <citation type="submission" date="2019-03" db="EMBL/GenBank/DDBJ databases">
        <authorList>
            <person name="Kim M.K.M."/>
        </authorList>
    </citation>
    <scope>NUCLEOTIDE SEQUENCE [LARGE SCALE GENOMIC DNA]</scope>
    <source>
        <strain evidence="1 2">17J68-15</strain>
    </source>
</reference>
<dbReference type="OrthoDB" id="1490014at2"/>
<dbReference type="Proteomes" id="UP000295164">
    <property type="component" value="Unassembled WGS sequence"/>
</dbReference>
<dbReference type="InterPro" id="IPR026341">
    <property type="entry name" value="T9SS_type_B"/>
</dbReference>
<keyword evidence="2" id="KW-1185">Reference proteome</keyword>
<dbReference type="NCBIfam" id="TIGR04131">
    <property type="entry name" value="Bac_Flav_CTERM"/>
    <property type="match status" value="1"/>
</dbReference>
<evidence type="ECO:0000313" key="2">
    <source>
        <dbReference type="Proteomes" id="UP000295164"/>
    </source>
</evidence>